<sequence>MECLDRLDRSIYEQSSSDWRAFFSSKGDREDGSGLVEEGKMVDSVECLRCPMPSKVGAMAASGQAVKKLGGKCAWAASLLHYRSWMGGSVLFVEDTVVNESSTALPKRRWS</sequence>
<accession>A0A835VB65</accession>
<comment type="caution">
    <text evidence="1">The sequence shown here is derived from an EMBL/GenBank/DDBJ whole genome shotgun (WGS) entry which is preliminary data.</text>
</comment>
<organism evidence="1 2">
    <name type="scientific">Vanilla planifolia</name>
    <name type="common">Vanilla</name>
    <dbReference type="NCBI Taxonomy" id="51239"/>
    <lineage>
        <taxon>Eukaryota</taxon>
        <taxon>Viridiplantae</taxon>
        <taxon>Streptophyta</taxon>
        <taxon>Embryophyta</taxon>
        <taxon>Tracheophyta</taxon>
        <taxon>Spermatophyta</taxon>
        <taxon>Magnoliopsida</taxon>
        <taxon>Liliopsida</taxon>
        <taxon>Asparagales</taxon>
        <taxon>Orchidaceae</taxon>
        <taxon>Vanilloideae</taxon>
        <taxon>Vanilleae</taxon>
        <taxon>Vanilla</taxon>
    </lineage>
</organism>
<reference evidence="1 2" key="1">
    <citation type="journal article" date="2020" name="Nat. Food">
        <title>A phased Vanilla planifolia genome enables genetic improvement of flavour and production.</title>
        <authorList>
            <person name="Hasing T."/>
            <person name="Tang H."/>
            <person name="Brym M."/>
            <person name="Khazi F."/>
            <person name="Huang T."/>
            <person name="Chambers A.H."/>
        </authorList>
    </citation>
    <scope>NUCLEOTIDE SEQUENCE [LARGE SCALE GENOMIC DNA]</scope>
    <source>
        <tissue evidence="1">Leaf</tissue>
    </source>
</reference>
<gene>
    <name evidence="1" type="ORF">HPP92_006699</name>
</gene>
<evidence type="ECO:0000313" key="2">
    <source>
        <dbReference type="Proteomes" id="UP000639772"/>
    </source>
</evidence>
<name>A0A835VB65_VANPL</name>
<dbReference type="Proteomes" id="UP000639772">
    <property type="component" value="Chromosome 3"/>
</dbReference>
<dbReference type="AlphaFoldDB" id="A0A835VB65"/>
<dbReference type="EMBL" id="JADCNM010000003">
    <property type="protein sequence ID" value="KAG0489836.1"/>
    <property type="molecule type" value="Genomic_DNA"/>
</dbReference>
<evidence type="ECO:0000313" key="1">
    <source>
        <dbReference type="EMBL" id="KAG0489836.1"/>
    </source>
</evidence>
<proteinExistence type="predicted"/>
<protein>
    <submittedName>
        <fullName evidence="1">Uncharacterized protein</fullName>
    </submittedName>
</protein>